<dbReference type="Pfam" id="PF00479">
    <property type="entry name" value="G6PD_N"/>
    <property type="match status" value="1"/>
</dbReference>
<accession>A0A1J4K4W8</accession>
<dbReference type="Gene3D" id="3.40.50.1360">
    <property type="match status" value="1"/>
</dbReference>
<keyword evidence="11" id="KW-1185">Reference proteome</keyword>
<dbReference type="UniPathway" id="UPA00115">
    <property type="reaction ID" value="UER00408"/>
</dbReference>
<comment type="pathway">
    <text evidence="1 6">Carbohydrate degradation; pentose phosphate pathway; D-ribulose 5-phosphate from D-glucose 6-phosphate (oxidative stage): step 1/3.</text>
</comment>
<evidence type="ECO:0000256" key="6">
    <source>
        <dbReference type="RuleBase" id="RU362120"/>
    </source>
</evidence>
<evidence type="ECO:0000259" key="7">
    <source>
        <dbReference type="Pfam" id="PF00479"/>
    </source>
</evidence>
<comment type="similarity">
    <text evidence="6">Belongs to the glucose-6-phosphate dehydrogenase family.</text>
</comment>
<keyword evidence="3 6" id="KW-0521">NADP</keyword>
<feature type="domain" description="Glucose-6-phosphate dehydrogenase NAD-binding" evidence="7">
    <location>
        <begin position="16"/>
        <end position="197"/>
    </location>
</feature>
<dbReference type="SUPFAM" id="SSF100950">
    <property type="entry name" value="NagB/RpiA/CoA transferase-like"/>
    <property type="match status" value="1"/>
</dbReference>
<evidence type="ECO:0000256" key="1">
    <source>
        <dbReference type="ARBA" id="ARBA00004937"/>
    </source>
</evidence>
<dbReference type="Pfam" id="PF01182">
    <property type="entry name" value="Glucosamine_iso"/>
    <property type="match status" value="1"/>
</dbReference>
<dbReference type="Gene3D" id="3.30.360.10">
    <property type="entry name" value="Dihydrodipicolinate Reductase, domain 2"/>
    <property type="match status" value="1"/>
</dbReference>
<dbReference type="InterPro" id="IPR001282">
    <property type="entry name" value="G6P_DH"/>
</dbReference>
<dbReference type="GO" id="GO:0006006">
    <property type="term" value="P:glucose metabolic process"/>
    <property type="evidence" value="ECO:0007669"/>
    <property type="project" value="UniProtKB-KW"/>
</dbReference>
<dbReference type="GO" id="GO:0017057">
    <property type="term" value="F:6-phosphogluconolactonase activity"/>
    <property type="evidence" value="ECO:0007669"/>
    <property type="project" value="InterPro"/>
</dbReference>
<dbReference type="RefSeq" id="XP_068359040.1">
    <property type="nucleotide sequence ID" value="XM_068504796.1"/>
</dbReference>
<keyword evidence="5 6" id="KW-0119">Carbohydrate metabolism</keyword>
<organism evidence="10 11">
    <name type="scientific">Tritrichomonas foetus</name>
    <dbReference type="NCBI Taxonomy" id="1144522"/>
    <lineage>
        <taxon>Eukaryota</taxon>
        <taxon>Metamonada</taxon>
        <taxon>Parabasalia</taxon>
        <taxon>Tritrichomonadida</taxon>
        <taxon>Tritrichomonadidae</taxon>
        <taxon>Tritrichomonas</taxon>
    </lineage>
</organism>
<dbReference type="SUPFAM" id="SSF51735">
    <property type="entry name" value="NAD(P)-binding Rossmann-fold domains"/>
    <property type="match status" value="1"/>
</dbReference>
<dbReference type="EMBL" id="MLAK01000742">
    <property type="protein sequence ID" value="OHT05904.1"/>
    <property type="molecule type" value="Genomic_DNA"/>
</dbReference>
<dbReference type="GeneID" id="94839500"/>
<dbReference type="NCBIfam" id="TIGR00871">
    <property type="entry name" value="zwf"/>
    <property type="match status" value="1"/>
</dbReference>
<dbReference type="Proteomes" id="UP000179807">
    <property type="component" value="Unassembled WGS sequence"/>
</dbReference>
<dbReference type="GO" id="GO:0004345">
    <property type="term" value="F:glucose-6-phosphate dehydrogenase activity"/>
    <property type="evidence" value="ECO:0007669"/>
    <property type="project" value="UniProtKB-EC"/>
</dbReference>
<keyword evidence="4 6" id="KW-0560">Oxidoreductase</keyword>
<dbReference type="InterPro" id="IPR005900">
    <property type="entry name" value="6-phosphogluconolactonase_DevB"/>
</dbReference>
<dbReference type="NCBIfam" id="TIGR01198">
    <property type="entry name" value="pgl"/>
    <property type="match status" value="1"/>
</dbReference>
<protein>
    <recommendedName>
        <fullName evidence="6">Glucose-6-phosphate 1-dehydrogenase</fullName>
        <ecNumber evidence="6">1.1.1.49</ecNumber>
    </recommendedName>
</protein>
<sequence length="708" mass="79936">MSREMLKLADHNICFVIFGASGDLAVRMLVPSLETISCYNAFSENTTIIGVARTAFKPNELESKLIDGIRQFSRIGPESDGMCEIPTHFLRRVKYIQGDYDDPKTYSSLKNMVMKQDYEGCLIYLATPPTIVDQIAKGIAKSGLKATDKMWLRMIVEKPFGRDVESGIALNNVLHQCMNEDQIYRIDHYLAKETVTNLFTFRWGNTIWEPLWNRNYISHVEIIVAEAVGVGQRIGYYDQASVIRDMIQNHLLQMLAITAMEPPPIFRSKEIRDEKMKVLHAIRPLTPDDAICGQYHGYRQHKGVPETSTTPTLAYIRFFIDNWRWQGVPFYVTSGKCMAKKESIIKMVFRQVPHSIFGAETYSKPNVLKIRIQPDEGIILKQHVKIPGPGLNTTQIPLNFAYSEKFGPNALQGAYERVILDAIKGDQSFFTRADEIEQSWRIVSPLLTKTHFVIPYAPGICIGRGTHSRNITSRSRKNCFPTVAELVQGTTEMITRIISESISKNGVCRIAVSGGQTPKPIFSLLATSPYLSRIAVDKLKLFFVDERCVAPDHNESNYKMTKESLIDYINIPQENIFRMKGEIDPKKAAEEYTAEIQKEFGKDVEPEFDLILLGMGPDGHTASLFPGLPAIHDKTSLVISHFVPQVNMNRITLGPRVITHAKNTIFIVSDKKKAEAYNLVKHGPYCPAILPAQIARTSVGEVMWNVLI</sequence>
<name>A0A1J4K4W8_9EUKA</name>
<dbReference type="OrthoDB" id="60984at2759"/>
<evidence type="ECO:0000313" key="11">
    <source>
        <dbReference type="Proteomes" id="UP000179807"/>
    </source>
</evidence>
<dbReference type="CDD" id="cd01400">
    <property type="entry name" value="6PGL"/>
    <property type="match status" value="1"/>
</dbReference>
<reference evidence="10" key="1">
    <citation type="submission" date="2016-10" db="EMBL/GenBank/DDBJ databases">
        <authorList>
            <person name="Benchimol M."/>
            <person name="Almeida L.G."/>
            <person name="Vasconcelos A.T."/>
            <person name="Perreira-Neves A."/>
            <person name="Rosa I.A."/>
            <person name="Tasca T."/>
            <person name="Bogo M.R."/>
            <person name="de Souza W."/>
        </authorList>
    </citation>
    <scope>NUCLEOTIDE SEQUENCE [LARGE SCALE GENOMIC DNA]</scope>
    <source>
        <strain evidence="10">K</strain>
    </source>
</reference>
<proteinExistence type="inferred from homology"/>
<dbReference type="InterPro" id="IPR037171">
    <property type="entry name" value="NagB/RpiA_transferase-like"/>
</dbReference>
<dbReference type="InterPro" id="IPR022674">
    <property type="entry name" value="G6P_DH_NAD-bd"/>
</dbReference>
<dbReference type="PANTHER" id="PTHR23429:SF0">
    <property type="entry name" value="GLUCOSE-6-PHOSPHATE 1-DEHYDROGENASE"/>
    <property type="match status" value="1"/>
</dbReference>
<dbReference type="GO" id="GO:0050661">
    <property type="term" value="F:NADP binding"/>
    <property type="evidence" value="ECO:0007669"/>
    <property type="project" value="InterPro"/>
</dbReference>
<evidence type="ECO:0000313" key="10">
    <source>
        <dbReference type="EMBL" id="OHT05904.1"/>
    </source>
</evidence>
<gene>
    <name evidence="10" type="ORF">TRFO_26174</name>
</gene>
<evidence type="ECO:0000256" key="2">
    <source>
        <dbReference type="ARBA" id="ARBA00022526"/>
    </source>
</evidence>
<dbReference type="Pfam" id="PF02781">
    <property type="entry name" value="G6PD_C"/>
    <property type="match status" value="1"/>
</dbReference>
<feature type="domain" description="Glucose-6-phosphate dehydrogenase C-terminal" evidence="9">
    <location>
        <begin position="200"/>
        <end position="457"/>
    </location>
</feature>
<dbReference type="PANTHER" id="PTHR23429">
    <property type="entry name" value="GLUCOSE-6-PHOSPHATE 1-DEHYDROGENASE G6PD"/>
    <property type="match status" value="1"/>
</dbReference>
<dbReference type="AlphaFoldDB" id="A0A1J4K4W8"/>
<dbReference type="SUPFAM" id="SSF55347">
    <property type="entry name" value="Glyceraldehyde-3-phosphate dehydrogenase-like, C-terminal domain"/>
    <property type="match status" value="1"/>
</dbReference>
<keyword evidence="2 6" id="KW-0313">Glucose metabolism</keyword>
<dbReference type="InterPro" id="IPR022675">
    <property type="entry name" value="G6P_DH_C"/>
</dbReference>
<dbReference type="HAMAP" id="MF_00966">
    <property type="entry name" value="G6PD"/>
    <property type="match status" value="1"/>
</dbReference>
<dbReference type="InterPro" id="IPR006148">
    <property type="entry name" value="Glc/Gal-6P_isomerase"/>
</dbReference>
<dbReference type="PRINTS" id="PR00079">
    <property type="entry name" value="G6PDHDRGNASE"/>
</dbReference>
<feature type="domain" description="Glucosamine/galactosamine-6-phosphate isomerase" evidence="8">
    <location>
        <begin position="483"/>
        <end position="704"/>
    </location>
</feature>
<dbReference type="InterPro" id="IPR036291">
    <property type="entry name" value="NAD(P)-bd_dom_sf"/>
</dbReference>
<evidence type="ECO:0000259" key="9">
    <source>
        <dbReference type="Pfam" id="PF02781"/>
    </source>
</evidence>
<comment type="caution">
    <text evidence="10">The sequence shown here is derived from an EMBL/GenBank/DDBJ whole genome shotgun (WGS) entry which is preliminary data.</text>
</comment>
<evidence type="ECO:0000256" key="5">
    <source>
        <dbReference type="ARBA" id="ARBA00023277"/>
    </source>
</evidence>
<evidence type="ECO:0000256" key="4">
    <source>
        <dbReference type="ARBA" id="ARBA00023002"/>
    </source>
</evidence>
<dbReference type="GO" id="GO:0009051">
    <property type="term" value="P:pentose-phosphate shunt, oxidative branch"/>
    <property type="evidence" value="ECO:0007669"/>
    <property type="project" value="TreeGrafter"/>
</dbReference>
<dbReference type="VEuPathDB" id="TrichDB:TRFO_26174"/>
<dbReference type="Gene3D" id="3.40.50.720">
    <property type="entry name" value="NAD(P)-binding Rossmann-like Domain"/>
    <property type="match status" value="1"/>
</dbReference>
<evidence type="ECO:0000259" key="8">
    <source>
        <dbReference type="Pfam" id="PF01182"/>
    </source>
</evidence>
<dbReference type="EC" id="1.1.1.49" evidence="6"/>
<comment type="function">
    <text evidence="6">Catalyzes the rate-limiting step of the oxidative pentose-phosphate pathway, which represents a route for the dissimilation of carbohydrates besides glycolysis.</text>
</comment>
<evidence type="ECO:0000256" key="3">
    <source>
        <dbReference type="ARBA" id="ARBA00022857"/>
    </source>
</evidence>
<comment type="catalytic activity">
    <reaction evidence="6">
        <text>D-glucose 6-phosphate + NADP(+) = 6-phospho-D-glucono-1,5-lactone + NADPH + H(+)</text>
        <dbReference type="Rhea" id="RHEA:15841"/>
        <dbReference type="ChEBI" id="CHEBI:15378"/>
        <dbReference type="ChEBI" id="CHEBI:57783"/>
        <dbReference type="ChEBI" id="CHEBI:57955"/>
        <dbReference type="ChEBI" id="CHEBI:58349"/>
        <dbReference type="ChEBI" id="CHEBI:61548"/>
        <dbReference type="EC" id="1.1.1.49"/>
    </reaction>
</comment>